<evidence type="ECO:0000313" key="1">
    <source>
        <dbReference type="EMBL" id="KAJ7525349.1"/>
    </source>
</evidence>
<protein>
    <submittedName>
        <fullName evidence="1">Uncharacterized protein</fullName>
    </submittedName>
</protein>
<gene>
    <name evidence="1" type="ORF">O6H91_17G046800</name>
</gene>
<keyword evidence="2" id="KW-1185">Reference proteome</keyword>
<accession>A0ACC2B6D8</accession>
<comment type="caution">
    <text evidence="1">The sequence shown here is derived from an EMBL/GenBank/DDBJ whole genome shotgun (WGS) entry which is preliminary data.</text>
</comment>
<name>A0ACC2B6D8_DIPCM</name>
<dbReference type="Proteomes" id="UP001162992">
    <property type="component" value="Chromosome 17"/>
</dbReference>
<organism evidence="1 2">
    <name type="scientific">Diphasiastrum complanatum</name>
    <name type="common">Issler's clubmoss</name>
    <name type="synonym">Lycopodium complanatum</name>
    <dbReference type="NCBI Taxonomy" id="34168"/>
    <lineage>
        <taxon>Eukaryota</taxon>
        <taxon>Viridiplantae</taxon>
        <taxon>Streptophyta</taxon>
        <taxon>Embryophyta</taxon>
        <taxon>Tracheophyta</taxon>
        <taxon>Lycopodiopsida</taxon>
        <taxon>Lycopodiales</taxon>
        <taxon>Lycopodiaceae</taxon>
        <taxon>Lycopodioideae</taxon>
        <taxon>Diphasiastrum</taxon>
    </lineage>
</organism>
<dbReference type="EMBL" id="CM055108">
    <property type="protein sequence ID" value="KAJ7525349.1"/>
    <property type="molecule type" value="Genomic_DNA"/>
</dbReference>
<reference evidence="2" key="1">
    <citation type="journal article" date="2024" name="Proc. Natl. Acad. Sci. U.S.A.">
        <title>Extraordinary preservation of gene collinearity over three hundred million years revealed in homosporous lycophytes.</title>
        <authorList>
            <person name="Li C."/>
            <person name="Wickell D."/>
            <person name="Kuo L.Y."/>
            <person name="Chen X."/>
            <person name="Nie B."/>
            <person name="Liao X."/>
            <person name="Peng D."/>
            <person name="Ji J."/>
            <person name="Jenkins J."/>
            <person name="Williams M."/>
            <person name="Shu S."/>
            <person name="Plott C."/>
            <person name="Barry K."/>
            <person name="Rajasekar S."/>
            <person name="Grimwood J."/>
            <person name="Han X."/>
            <person name="Sun S."/>
            <person name="Hou Z."/>
            <person name="He W."/>
            <person name="Dai G."/>
            <person name="Sun C."/>
            <person name="Schmutz J."/>
            <person name="Leebens-Mack J.H."/>
            <person name="Li F.W."/>
            <person name="Wang L."/>
        </authorList>
    </citation>
    <scope>NUCLEOTIDE SEQUENCE [LARGE SCALE GENOMIC DNA]</scope>
    <source>
        <strain evidence="2">cv. PW_Plant_1</strain>
    </source>
</reference>
<evidence type="ECO:0000313" key="2">
    <source>
        <dbReference type="Proteomes" id="UP001162992"/>
    </source>
</evidence>
<sequence length="565" mass="63117">MSSWIALLPLLPPPLLFLSSSSSFPTKHSVLSLALRSAARSSASPSLCINLLLHTTLFSRTPSCSHIGIGLRRNRFVLVSEGSKACCSSSHDSPATGGALLEQLLERYDCSTAAAAQLAILPSSSGCVSVDDGGSFNPDLLQQQIIQLGSEQNLVAIVVVLESIGLSKIKVLSMYKHHEQLFLTTPAADLISRISLLEEFGMDRGAIAEAVQHCLPLLFFDIQEKLQPLLLLLETLGINKSPFVGKLIKYNPHKVITSAEPSIRRFLDFCSDYSVSLEQGSLCIRKYPLIVIFSSDNMYRLVDFLGEFNLEKAEIGMLVRRDPRLLTRNVEKSMRPTVEFLMELGVDRDGIATIIKKQPNLFGFSVQLSLKPKIEYLQDVGFGGIDLAKLLTVEPAVLTRSITDCLDSKVRVLQGLGFEMGSLILGRALSFAYSTSIDYLEDRVKWFLSHGFSRKETFLILRCNPCLLRSKTTQLQKKVDYLVNTMQYPMKDVVIYPQFLSLSLENRIIPRYRVMVWLKTVGLLNRNLSLSFFTRLTDEKFRRKYVDCYPGCCTAFETNEGSISH</sequence>
<proteinExistence type="predicted"/>